<dbReference type="Gene3D" id="3.40.50.720">
    <property type="entry name" value="NAD(P)-binding Rossmann-like Domain"/>
    <property type="match status" value="1"/>
</dbReference>
<sequence length="366" mass="38996">MKQYRMIQYGAGATGKFALRSILTHPQLELIGLGVHSDARVGVDAGAICRMPLTGVLASNDLPALLDLKADCVLFMPWDPYAGDVSDPTTHSGQLFETLCRFLESGKNVIASAPNSLVYAPHLGAFTMDRLEAACRNGGASFLYGGISPGFASDRLVLALTQCSARIDTIHVREIMNYANYGDRDTIMGLYGFGMEAGAFDPSGILESFQRGLGGSVAMIADALKVSLDRIQMEFDHALSPHNVEIAAGLVRKGTIAAEVIRAKGIVGGEPRIVAEHVTRIDDNAAPDWPQFGGDGKEGYQIEVRGAPAMKVDFELGAFGRNPMADAGWAVGGHLTNSVIGLCEAEQGVRTFMDLPLALAAHRMTV</sequence>
<reference evidence="2 3" key="1">
    <citation type="submission" date="2023-07" db="EMBL/GenBank/DDBJ databases">
        <title>Sorghum-associated microbial communities from plants grown in Nebraska, USA.</title>
        <authorList>
            <person name="Schachtman D."/>
        </authorList>
    </citation>
    <scope>NUCLEOTIDE SEQUENCE [LARGE SCALE GENOMIC DNA]</scope>
    <source>
        <strain evidence="2 3">4256</strain>
    </source>
</reference>
<gene>
    <name evidence="2" type="ORF">J2W40_003345</name>
</gene>
<dbReference type="SUPFAM" id="SSF51735">
    <property type="entry name" value="NAD(P)-binding Rossmann-fold domains"/>
    <property type="match status" value="1"/>
</dbReference>
<dbReference type="InterPro" id="IPR045760">
    <property type="entry name" value="DAP_DH_C"/>
</dbReference>
<proteinExistence type="predicted"/>
<name>A0ABU1X4I4_SPHXE</name>
<keyword evidence="2" id="KW-0560">Oxidoreductase</keyword>
<keyword evidence="3" id="KW-1185">Reference proteome</keyword>
<dbReference type="Pfam" id="PF19328">
    <property type="entry name" value="DAP_DH_C"/>
    <property type="match status" value="1"/>
</dbReference>
<comment type="caution">
    <text evidence="2">The sequence shown here is derived from an EMBL/GenBank/DDBJ whole genome shotgun (WGS) entry which is preliminary data.</text>
</comment>
<evidence type="ECO:0000313" key="3">
    <source>
        <dbReference type="Proteomes" id="UP001267638"/>
    </source>
</evidence>
<evidence type="ECO:0000313" key="2">
    <source>
        <dbReference type="EMBL" id="MDR7156501.1"/>
    </source>
</evidence>
<protein>
    <submittedName>
        <fullName evidence="2">4-hydroxy-tetrahydrodipicolinate reductase</fullName>
        <ecNumber evidence="2">1.17.1.8</ecNumber>
    </submittedName>
</protein>
<dbReference type="Proteomes" id="UP001267638">
    <property type="component" value="Unassembled WGS sequence"/>
</dbReference>
<dbReference type="EMBL" id="JAVDWV010000016">
    <property type="protein sequence ID" value="MDR7156501.1"/>
    <property type="molecule type" value="Genomic_DNA"/>
</dbReference>
<feature type="domain" description="2,4-diaminopentanoate dehydrogenase C-terminal" evidence="1">
    <location>
        <begin position="152"/>
        <end position="360"/>
    </location>
</feature>
<dbReference type="GO" id="GO:0008839">
    <property type="term" value="F:4-hydroxy-tetrahydrodipicolinate reductase"/>
    <property type="evidence" value="ECO:0007669"/>
    <property type="project" value="UniProtKB-EC"/>
</dbReference>
<dbReference type="InterPro" id="IPR036291">
    <property type="entry name" value="NAD(P)-bd_dom_sf"/>
</dbReference>
<accession>A0ABU1X4I4</accession>
<organism evidence="2 3">
    <name type="scientific">Sphingobium xenophagum</name>
    <dbReference type="NCBI Taxonomy" id="121428"/>
    <lineage>
        <taxon>Bacteria</taxon>
        <taxon>Pseudomonadati</taxon>
        <taxon>Pseudomonadota</taxon>
        <taxon>Alphaproteobacteria</taxon>
        <taxon>Sphingomonadales</taxon>
        <taxon>Sphingomonadaceae</taxon>
        <taxon>Sphingobium</taxon>
    </lineage>
</organism>
<dbReference type="EC" id="1.17.1.8" evidence="2"/>
<evidence type="ECO:0000259" key="1">
    <source>
        <dbReference type="Pfam" id="PF19328"/>
    </source>
</evidence>